<accession>A0A2P2Q2X7</accession>
<evidence type="ECO:0000313" key="1">
    <source>
        <dbReference type="EMBL" id="MBX61351.1"/>
    </source>
</evidence>
<protein>
    <submittedName>
        <fullName evidence="1">Uncharacterized protein</fullName>
    </submittedName>
</protein>
<proteinExistence type="predicted"/>
<sequence>MELKKFQLFRALWRARRMKKLIVVLKMMEDLTWTRRLMSS</sequence>
<name>A0A2P2Q2X7_RHIMU</name>
<dbReference type="EMBL" id="GGEC01080867">
    <property type="protein sequence ID" value="MBX61351.1"/>
    <property type="molecule type" value="Transcribed_RNA"/>
</dbReference>
<reference evidence="1" key="1">
    <citation type="submission" date="2018-02" db="EMBL/GenBank/DDBJ databases">
        <title>Rhizophora mucronata_Transcriptome.</title>
        <authorList>
            <person name="Meera S.P."/>
            <person name="Sreeshan A."/>
            <person name="Augustine A."/>
        </authorList>
    </citation>
    <scope>NUCLEOTIDE SEQUENCE</scope>
    <source>
        <tissue evidence="1">Leaf</tissue>
    </source>
</reference>
<organism evidence="1">
    <name type="scientific">Rhizophora mucronata</name>
    <name type="common">Asiatic mangrove</name>
    <dbReference type="NCBI Taxonomy" id="61149"/>
    <lineage>
        <taxon>Eukaryota</taxon>
        <taxon>Viridiplantae</taxon>
        <taxon>Streptophyta</taxon>
        <taxon>Embryophyta</taxon>
        <taxon>Tracheophyta</taxon>
        <taxon>Spermatophyta</taxon>
        <taxon>Magnoliopsida</taxon>
        <taxon>eudicotyledons</taxon>
        <taxon>Gunneridae</taxon>
        <taxon>Pentapetalae</taxon>
        <taxon>rosids</taxon>
        <taxon>fabids</taxon>
        <taxon>Malpighiales</taxon>
        <taxon>Rhizophoraceae</taxon>
        <taxon>Rhizophora</taxon>
    </lineage>
</organism>
<dbReference type="AlphaFoldDB" id="A0A2P2Q2X7"/>